<name>A0AB74UHP3_9GAMM</name>
<reference evidence="1" key="1">
    <citation type="submission" date="2024-06" db="EMBL/GenBank/DDBJ databases">
        <title>Complete genome of Salinicola endophyticus HNIBRBA4755.</title>
        <authorList>
            <person name="Shin S.Y."/>
            <person name="Kang H."/>
            <person name="Song J."/>
        </authorList>
    </citation>
    <scope>NUCLEOTIDE SEQUENCE</scope>
    <source>
        <strain evidence="1">HNIBRBA4755</strain>
    </source>
</reference>
<accession>A0AB74UHP3</accession>
<proteinExistence type="predicted"/>
<sequence>MTETLCRGRAARPFYSRVVTGSSALVGHWLLLGQADPDRLAMILADTARLAKLGDPDGTPDGATLTAWSGDATPPRWAARTALFLLVQMPARPTPRDADEACAWAYCWLRNREFPSLEAARDALPAHLHTPLHAVLEDAWQDHHGQRLI</sequence>
<evidence type="ECO:0000313" key="1">
    <source>
        <dbReference type="EMBL" id="XCJ80316.1"/>
    </source>
</evidence>
<dbReference type="AlphaFoldDB" id="A0AB74UHP3"/>
<dbReference type="RefSeq" id="WP_353981148.1">
    <property type="nucleotide sequence ID" value="NZ_CP159578.1"/>
</dbReference>
<gene>
    <name evidence="1" type="ORF">ABV408_03855</name>
</gene>
<organism evidence="1">
    <name type="scientific">Salinicola endophyticus</name>
    <dbReference type="NCBI Taxonomy" id="1949083"/>
    <lineage>
        <taxon>Bacteria</taxon>
        <taxon>Pseudomonadati</taxon>
        <taxon>Pseudomonadota</taxon>
        <taxon>Gammaproteobacteria</taxon>
        <taxon>Oceanospirillales</taxon>
        <taxon>Halomonadaceae</taxon>
        <taxon>Salinicola</taxon>
    </lineage>
</organism>
<protein>
    <submittedName>
        <fullName evidence="1">Uncharacterized protein</fullName>
    </submittedName>
</protein>
<dbReference type="EMBL" id="CP159578">
    <property type="protein sequence ID" value="XCJ80316.1"/>
    <property type="molecule type" value="Genomic_DNA"/>
</dbReference>